<feature type="domain" description="Glycosyl transferase family 1" evidence="1">
    <location>
        <begin position="189"/>
        <end position="351"/>
    </location>
</feature>
<dbReference type="Pfam" id="PF13439">
    <property type="entry name" value="Glyco_transf_4"/>
    <property type="match status" value="1"/>
</dbReference>
<evidence type="ECO:0000313" key="4">
    <source>
        <dbReference type="Proteomes" id="UP001597112"/>
    </source>
</evidence>
<keyword evidence="3" id="KW-0808">Transferase</keyword>
<dbReference type="Gene3D" id="3.40.50.2000">
    <property type="entry name" value="Glycogen Phosphorylase B"/>
    <property type="match status" value="2"/>
</dbReference>
<dbReference type="InterPro" id="IPR050194">
    <property type="entry name" value="Glycosyltransferase_grp1"/>
</dbReference>
<protein>
    <submittedName>
        <fullName evidence="3">Glycosyltransferase family 4 protein</fullName>
        <ecNumber evidence="3">2.4.-.-</ecNumber>
    </submittedName>
</protein>
<gene>
    <name evidence="3" type="ORF">ACFQ21_12370</name>
</gene>
<evidence type="ECO:0000259" key="1">
    <source>
        <dbReference type="Pfam" id="PF00534"/>
    </source>
</evidence>
<dbReference type="Proteomes" id="UP001597112">
    <property type="component" value="Unassembled WGS sequence"/>
</dbReference>
<dbReference type="SUPFAM" id="SSF53756">
    <property type="entry name" value="UDP-Glycosyltransferase/glycogen phosphorylase"/>
    <property type="match status" value="1"/>
</dbReference>
<proteinExistence type="predicted"/>
<dbReference type="InterPro" id="IPR001296">
    <property type="entry name" value="Glyco_trans_1"/>
</dbReference>
<evidence type="ECO:0000259" key="2">
    <source>
        <dbReference type="Pfam" id="PF13439"/>
    </source>
</evidence>
<evidence type="ECO:0000313" key="3">
    <source>
        <dbReference type="EMBL" id="MFD1000109.1"/>
    </source>
</evidence>
<dbReference type="CDD" id="cd03801">
    <property type="entry name" value="GT4_PimA-like"/>
    <property type="match status" value="1"/>
</dbReference>
<dbReference type="InterPro" id="IPR028098">
    <property type="entry name" value="Glyco_trans_4-like_N"/>
</dbReference>
<comment type="caution">
    <text evidence="3">The sequence shown here is derived from an EMBL/GenBank/DDBJ whole genome shotgun (WGS) entry which is preliminary data.</text>
</comment>
<keyword evidence="4" id="KW-1185">Reference proteome</keyword>
<reference evidence="4" key="1">
    <citation type="journal article" date="2019" name="Int. J. Syst. Evol. Microbiol.">
        <title>The Global Catalogue of Microorganisms (GCM) 10K type strain sequencing project: providing services to taxonomists for standard genome sequencing and annotation.</title>
        <authorList>
            <consortium name="The Broad Institute Genomics Platform"/>
            <consortium name="The Broad Institute Genome Sequencing Center for Infectious Disease"/>
            <person name="Wu L."/>
            <person name="Ma J."/>
        </authorList>
    </citation>
    <scope>NUCLEOTIDE SEQUENCE [LARGE SCALE GENOMIC DNA]</scope>
    <source>
        <strain evidence="4">CCUG 58938</strain>
    </source>
</reference>
<feature type="domain" description="Glycosyltransferase subfamily 4-like N-terminal" evidence="2">
    <location>
        <begin position="54"/>
        <end position="169"/>
    </location>
</feature>
<dbReference type="EC" id="2.4.-.-" evidence="3"/>
<name>A0ABW3K1V3_9BACT</name>
<sequence length="372" mass="43096">MNKAKVAYIVSDIDKALAFEWIADYLHSNIDLFFVIIGIENSELSKMLANKSVRHYVVSDKKFTSNVNKWLEIIKILWKEKPAVVHTHLWRANILGLTAAWLLRIPKRIYTRHHATIHYREYPSGLKWDKLCNRLATHIVAISHNVQEILTTRDKADCRKIVLIHHGFDFHYFNRVSTERIYALRAKTNLHEKSYPIVGVISRYTEWKGVQYIIPAFQELRRQYSQAHLVLANAHGDYEREIKKLLSNLPADSYSQIRFENDLASLYRVFDIFVHVPTDPHAEAFGQTYIEPLIVGVPCIFTLSGVAHEFVQHAKNALVVDFKNSEQILASIRTLLGSETLRSNLVRQGQQDISGFSVEEYVKKLENLYLVK</sequence>
<accession>A0ABW3K1V3</accession>
<dbReference type="GO" id="GO:0016757">
    <property type="term" value="F:glycosyltransferase activity"/>
    <property type="evidence" value="ECO:0007669"/>
    <property type="project" value="UniProtKB-KW"/>
</dbReference>
<organism evidence="3 4">
    <name type="scientific">Ohtaekwangia kribbensis</name>
    <dbReference type="NCBI Taxonomy" id="688913"/>
    <lineage>
        <taxon>Bacteria</taxon>
        <taxon>Pseudomonadati</taxon>
        <taxon>Bacteroidota</taxon>
        <taxon>Cytophagia</taxon>
        <taxon>Cytophagales</taxon>
        <taxon>Fulvivirgaceae</taxon>
        <taxon>Ohtaekwangia</taxon>
    </lineage>
</organism>
<keyword evidence="3" id="KW-0328">Glycosyltransferase</keyword>
<dbReference type="RefSeq" id="WP_377579439.1">
    <property type="nucleotide sequence ID" value="NZ_JBHTKA010000003.1"/>
</dbReference>
<dbReference type="EMBL" id="JBHTKA010000003">
    <property type="protein sequence ID" value="MFD1000109.1"/>
    <property type="molecule type" value="Genomic_DNA"/>
</dbReference>
<dbReference type="PANTHER" id="PTHR45947:SF3">
    <property type="entry name" value="SULFOQUINOVOSYL TRANSFERASE SQD2"/>
    <property type="match status" value="1"/>
</dbReference>
<dbReference type="PANTHER" id="PTHR45947">
    <property type="entry name" value="SULFOQUINOVOSYL TRANSFERASE SQD2"/>
    <property type="match status" value="1"/>
</dbReference>
<dbReference type="Pfam" id="PF00534">
    <property type="entry name" value="Glycos_transf_1"/>
    <property type="match status" value="1"/>
</dbReference>